<feature type="transmembrane region" description="Helical" evidence="1">
    <location>
        <begin position="25"/>
        <end position="42"/>
    </location>
</feature>
<sequence>MLSQHDSMSQLAQDMFSHETNNNNIIMLAAIISLLLVILFVPPSTCLRQMLPSSLNSLSIPRAGNLRRINCPVCRSLIVDDDSRDAGVEIVIGSPRSYEISESGSVSVSETSLSLFGFSFKRIISKVFLSSHVNQLDHASQ</sequence>
<gene>
    <name evidence="2" type="ORF">VFH_I227560</name>
</gene>
<keyword evidence="1" id="KW-1133">Transmembrane helix</keyword>
<evidence type="ECO:0000256" key="1">
    <source>
        <dbReference type="SAM" id="Phobius"/>
    </source>
</evidence>
<organism evidence="2 3">
    <name type="scientific">Vicia faba</name>
    <name type="common">Broad bean</name>
    <name type="synonym">Faba vulgaris</name>
    <dbReference type="NCBI Taxonomy" id="3906"/>
    <lineage>
        <taxon>Eukaryota</taxon>
        <taxon>Viridiplantae</taxon>
        <taxon>Streptophyta</taxon>
        <taxon>Embryophyta</taxon>
        <taxon>Tracheophyta</taxon>
        <taxon>Spermatophyta</taxon>
        <taxon>Magnoliopsida</taxon>
        <taxon>eudicotyledons</taxon>
        <taxon>Gunneridae</taxon>
        <taxon>Pentapetalae</taxon>
        <taxon>rosids</taxon>
        <taxon>fabids</taxon>
        <taxon>Fabales</taxon>
        <taxon>Fabaceae</taxon>
        <taxon>Papilionoideae</taxon>
        <taxon>50 kb inversion clade</taxon>
        <taxon>NPAAA clade</taxon>
        <taxon>Hologalegina</taxon>
        <taxon>IRL clade</taxon>
        <taxon>Fabeae</taxon>
        <taxon>Vicia</taxon>
    </lineage>
</organism>
<keyword evidence="1" id="KW-0472">Membrane</keyword>
<dbReference type="Proteomes" id="UP001157006">
    <property type="component" value="Chromosome 1L"/>
</dbReference>
<evidence type="ECO:0000313" key="2">
    <source>
        <dbReference type="EMBL" id="CAI8585881.1"/>
    </source>
</evidence>
<evidence type="ECO:0000313" key="3">
    <source>
        <dbReference type="Proteomes" id="UP001157006"/>
    </source>
</evidence>
<keyword evidence="1" id="KW-0812">Transmembrane</keyword>
<name>A0AAV0YIS7_VICFA</name>
<reference evidence="2 3" key="1">
    <citation type="submission" date="2023-01" db="EMBL/GenBank/DDBJ databases">
        <authorList>
            <person name="Kreplak J."/>
        </authorList>
    </citation>
    <scope>NUCLEOTIDE SEQUENCE [LARGE SCALE GENOMIC DNA]</scope>
</reference>
<protein>
    <submittedName>
        <fullName evidence="2">Uncharacterized protein</fullName>
    </submittedName>
</protein>
<dbReference type="AlphaFoldDB" id="A0AAV0YIS7"/>
<proteinExistence type="predicted"/>
<dbReference type="EMBL" id="OX451736">
    <property type="protein sequence ID" value="CAI8585881.1"/>
    <property type="molecule type" value="Genomic_DNA"/>
</dbReference>
<keyword evidence="3" id="KW-1185">Reference proteome</keyword>
<accession>A0AAV0YIS7</accession>